<evidence type="ECO:0000313" key="2">
    <source>
        <dbReference type="Proteomes" id="UP000218896"/>
    </source>
</evidence>
<sequence>MRDNLPGALDLRVHRALSWLQRAELCDDEDGRFIFLWIAFNAAYAQEMRLEEPMPEQKVLREFLEGLVALDVEKRLSGVVWTAFPNAIRMLLNNQYVFQPYWDCQNGRRPRGEWQGLFERAKVAASRALGSDDTARVLGLVFSRLYTLRNQMMHGGSTWNSSVNREQVRDGANILDQLVPVIIDILMAHPEADWGEPGYPVVASGA</sequence>
<reference evidence="1 2" key="1">
    <citation type="submission" date="2017-08" db="EMBL/GenBank/DDBJ databases">
        <title>Halovibrio sewagensis sp. nov., isolated from wastewater of high salinity.</title>
        <authorList>
            <person name="Dong X."/>
            <person name="Zhang G."/>
        </authorList>
    </citation>
    <scope>NUCLEOTIDE SEQUENCE [LARGE SCALE GENOMIC DNA]</scope>
    <source>
        <strain evidence="1 2">YL5-2</strain>
    </source>
</reference>
<proteinExistence type="predicted"/>
<dbReference type="AlphaFoldDB" id="A0A2A2FC13"/>
<protein>
    <submittedName>
        <fullName evidence="1">Uncharacterized protein</fullName>
    </submittedName>
</protein>
<organism evidence="1 2">
    <name type="scientific">Halovibrio salipaludis</name>
    <dbReference type="NCBI Taxonomy" id="2032626"/>
    <lineage>
        <taxon>Bacteria</taxon>
        <taxon>Pseudomonadati</taxon>
        <taxon>Pseudomonadota</taxon>
        <taxon>Gammaproteobacteria</taxon>
        <taxon>Oceanospirillales</taxon>
        <taxon>Halomonadaceae</taxon>
        <taxon>Halovibrio</taxon>
    </lineage>
</organism>
<dbReference type="EMBL" id="NSKD01000001">
    <property type="protein sequence ID" value="PAU82508.1"/>
    <property type="molecule type" value="Genomic_DNA"/>
</dbReference>
<comment type="caution">
    <text evidence="1">The sequence shown here is derived from an EMBL/GenBank/DDBJ whole genome shotgun (WGS) entry which is preliminary data.</text>
</comment>
<accession>A0A2A2FC13</accession>
<gene>
    <name evidence="1" type="ORF">CK501_03340</name>
</gene>
<name>A0A2A2FC13_9GAMM</name>
<evidence type="ECO:0000313" key="1">
    <source>
        <dbReference type="EMBL" id="PAU82508.1"/>
    </source>
</evidence>
<dbReference type="Proteomes" id="UP000218896">
    <property type="component" value="Unassembled WGS sequence"/>
</dbReference>
<keyword evidence="2" id="KW-1185">Reference proteome</keyword>
<dbReference type="OrthoDB" id="1425096at2"/>